<gene>
    <name evidence="13" type="ordered locus">TGRD_752</name>
</gene>
<dbReference type="Pfam" id="PF17820">
    <property type="entry name" value="PDZ_6"/>
    <property type="match status" value="1"/>
</dbReference>
<dbReference type="InterPro" id="IPR008915">
    <property type="entry name" value="Peptidase_M50"/>
</dbReference>
<evidence type="ECO:0000256" key="2">
    <source>
        <dbReference type="ARBA" id="ARBA00004141"/>
    </source>
</evidence>
<keyword evidence="6" id="KW-0378">Hydrolase</keyword>
<evidence type="ECO:0000256" key="10">
    <source>
        <dbReference type="ARBA" id="ARBA00023136"/>
    </source>
</evidence>
<proteinExistence type="inferred from homology"/>
<evidence type="ECO:0000256" key="5">
    <source>
        <dbReference type="ARBA" id="ARBA00022692"/>
    </source>
</evidence>
<accession>A0A1C9ZYE9</accession>
<dbReference type="InterPro" id="IPR041489">
    <property type="entry name" value="PDZ_6"/>
</dbReference>
<dbReference type="GO" id="GO:0016020">
    <property type="term" value="C:membrane"/>
    <property type="evidence" value="ECO:0007669"/>
    <property type="project" value="UniProtKB-SubCell"/>
</dbReference>
<evidence type="ECO:0000256" key="3">
    <source>
        <dbReference type="ARBA" id="ARBA00007931"/>
    </source>
</evidence>
<comment type="subcellular location">
    <subcellularLocation>
        <location evidence="2">Membrane</location>
        <topology evidence="2">Multi-pass membrane protein</topology>
    </subcellularLocation>
</comment>
<dbReference type="OrthoDB" id="9782003at2"/>
<dbReference type="Gene3D" id="2.30.42.10">
    <property type="match status" value="1"/>
</dbReference>
<feature type="transmembrane region" description="Helical" evidence="11">
    <location>
        <begin position="94"/>
        <end position="119"/>
    </location>
</feature>
<dbReference type="PANTHER" id="PTHR42837">
    <property type="entry name" value="REGULATOR OF SIGMA-E PROTEASE RSEP"/>
    <property type="match status" value="1"/>
</dbReference>
<feature type="transmembrane region" description="Helical" evidence="11">
    <location>
        <begin position="7"/>
        <end position="28"/>
    </location>
</feature>
<dbReference type="KEGG" id="eti:RSTT_718"/>
<evidence type="ECO:0000256" key="4">
    <source>
        <dbReference type="ARBA" id="ARBA00022670"/>
    </source>
</evidence>
<dbReference type="GO" id="GO:0006508">
    <property type="term" value="P:proteolysis"/>
    <property type="evidence" value="ECO:0007669"/>
    <property type="project" value="UniProtKB-KW"/>
</dbReference>
<accession>B1GZ00</accession>
<feature type="transmembrane region" description="Helical" evidence="11">
    <location>
        <begin position="314"/>
        <end position="335"/>
    </location>
</feature>
<keyword evidence="4" id="KW-0645">Protease</keyword>
<dbReference type="Pfam" id="PF02163">
    <property type="entry name" value="Peptidase_M50"/>
    <property type="match status" value="1"/>
</dbReference>
<keyword evidence="9 13" id="KW-0482">Metalloprotease</keyword>
<reference evidence="14" key="1">
    <citation type="journal article" date="2008" name="Proc. Natl. Acad. Sci. U.S.A.">
        <title>Complete genome of the uncultured termite group 1 bacteria in a single host protist cell.</title>
        <authorList>
            <person name="Hongoh Y."/>
            <person name="Sharma V.K."/>
            <person name="Prakash T."/>
            <person name="Noda S."/>
            <person name="Taylor T.D."/>
            <person name="Kudo T."/>
            <person name="Sakaki Y."/>
            <person name="Toyoda A."/>
            <person name="Hattori M."/>
            <person name="Ohkuma M."/>
        </authorList>
    </citation>
    <scope>NUCLEOTIDE SEQUENCE [LARGE SCALE GENOMIC DNA]</scope>
    <source>
        <strain evidence="14">Rs-D17 genomovar Ri2008</strain>
    </source>
</reference>
<dbReference type="InterPro" id="IPR036034">
    <property type="entry name" value="PDZ_sf"/>
</dbReference>
<evidence type="ECO:0000256" key="1">
    <source>
        <dbReference type="ARBA" id="ARBA00001947"/>
    </source>
</evidence>
<dbReference type="Proteomes" id="UP000001691">
    <property type="component" value="Chromosome"/>
</dbReference>
<evidence type="ECO:0000313" key="14">
    <source>
        <dbReference type="Proteomes" id="UP000001691"/>
    </source>
</evidence>
<evidence type="ECO:0000313" key="13">
    <source>
        <dbReference type="EMBL" id="BAG14243.1"/>
    </source>
</evidence>
<dbReference type="KEGG" id="rsd:TGRD_752"/>
<dbReference type="InterPro" id="IPR004387">
    <property type="entry name" value="Pept_M50_Zn"/>
</dbReference>
<evidence type="ECO:0000256" key="6">
    <source>
        <dbReference type="ARBA" id="ARBA00022801"/>
    </source>
</evidence>
<dbReference type="CDD" id="cd23081">
    <property type="entry name" value="cpPDZ_EcRseP-like"/>
    <property type="match status" value="1"/>
</dbReference>
<dbReference type="EMBL" id="AP009510">
    <property type="protein sequence ID" value="BAG14243.1"/>
    <property type="molecule type" value="Genomic_DNA"/>
</dbReference>
<dbReference type="SUPFAM" id="SSF50156">
    <property type="entry name" value="PDZ domain-like"/>
    <property type="match status" value="1"/>
</dbReference>
<dbReference type="STRING" id="471821.TGRD_760"/>
<keyword evidence="14" id="KW-1185">Reference proteome</keyword>
<feature type="domain" description="PDZ" evidence="12">
    <location>
        <begin position="108"/>
        <end position="184"/>
    </location>
</feature>
<organism evidence="13 14">
    <name type="scientific">Endomicrobium trichonymphae</name>
    <dbReference type="NCBI Taxonomy" id="1408204"/>
    <lineage>
        <taxon>Bacteria</taxon>
        <taxon>Pseudomonadati</taxon>
        <taxon>Elusimicrobiota</taxon>
        <taxon>Endomicrobiia</taxon>
        <taxon>Endomicrobiales</taxon>
        <taxon>Endomicrobiaceae</taxon>
        <taxon>Candidatus Endomicrobiellum</taxon>
    </lineage>
</organism>
<evidence type="ECO:0000256" key="11">
    <source>
        <dbReference type="SAM" id="Phobius"/>
    </source>
</evidence>
<dbReference type="CDD" id="cd06163">
    <property type="entry name" value="S2P-M50_PDZ_RseP-like"/>
    <property type="match status" value="1"/>
</dbReference>
<keyword evidence="10 11" id="KW-0472">Membrane</keyword>
<comment type="similarity">
    <text evidence="3">Belongs to the peptidase M50B family.</text>
</comment>
<dbReference type="RefSeq" id="WP_015423764.1">
    <property type="nucleotide sequence ID" value="NC_020419.1"/>
</dbReference>
<keyword evidence="5 11" id="KW-0812">Transmembrane</keyword>
<feature type="transmembrane region" description="Helical" evidence="11">
    <location>
        <begin position="273"/>
        <end position="302"/>
    </location>
</feature>
<comment type="cofactor">
    <cofactor evidence="1">
        <name>Zn(2+)</name>
        <dbReference type="ChEBI" id="CHEBI:29105"/>
    </cofactor>
</comment>
<name>B1GZ00_ENDTX</name>
<evidence type="ECO:0000256" key="7">
    <source>
        <dbReference type="ARBA" id="ARBA00022833"/>
    </source>
</evidence>
<dbReference type="HOGENOM" id="CLU_025778_1_0_0"/>
<keyword evidence="7" id="KW-0862">Zinc</keyword>
<dbReference type="AlphaFoldDB" id="B1GZ00"/>
<protein>
    <submittedName>
        <fullName evidence="13">Membrane-associated metalloprotease RseP</fullName>
    </submittedName>
</protein>
<keyword evidence="8 11" id="KW-1133">Transmembrane helix</keyword>
<dbReference type="GO" id="GO:0004222">
    <property type="term" value="F:metalloendopeptidase activity"/>
    <property type="evidence" value="ECO:0007669"/>
    <property type="project" value="InterPro"/>
</dbReference>
<dbReference type="PANTHER" id="PTHR42837:SF2">
    <property type="entry name" value="MEMBRANE METALLOPROTEASE ARASP2, CHLOROPLASTIC-RELATED"/>
    <property type="match status" value="1"/>
</dbReference>
<sequence length="350" mass="38391">MTIILQILSITVGFGFLIFIHELGHFLAAKMCKVRILTFAFGFGPDLIKYTYNGTKYCIKIIPFGGFVRMAGDNPKEATGSDGEYLSLKWYEKIWISFAGPFSNYILAVFLFTLVFNIWGAVKIPTDLSVGAVVKNYPAETAGIIPGDKIKSVDSVEINTWNDLSANLKDKANKQTSFLIERGDSSFELSMIVAKNPVTGIGTIGITPVKIKVGFLKSIHLGVKTLIVNTIVPVVYLADKVMSLEKPEISGPIGIMQIMANAAKIGMQDYLRLIAVISVALGLFNLFPIPMVDGGMILLFLVERIIRKQISTKVVQVYNTTGLILMISILLFATYSDLLRLGIGRLFASS</sequence>
<dbReference type="InterPro" id="IPR001478">
    <property type="entry name" value="PDZ"/>
</dbReference>
<evidence type="ECO:0000256" key="8">
    <source>
        <dbReference type="ARBA" id="ARBA00022989"/>
    </source>
</evidence>
<evidence type="ECO:0000256" key="9">
    <source>
        <dbReference type="ARBA" id="ARBA00023049"/>
    </source>
</evidence>
<dbReference type="SMART" id="SM00228">
    <property type="entry name" value="PDZ"/>
    <property type="match status" value="1"/>
</dbReference>
<evidence type="ECO:0000259" key="12">
    <source>
        <dbReference type="SMART" id="SM00228"/>
    </source>
</evidence>